<evidence type="ECO:0000256" key="3">
    <source>
        <dbReference type="ARBA" id="ARBA00012483"/>
    </source>
</evidence>
<organism evidence="9 10">
    <name type="scientific">Acer saccharum</name>
    <name type="common">Sugar maple</name>
    <dbReference type="NCBI Taxonomy" id="4024"/>
    <lineage>
        <taxon>Eukaryota</taxon>
        <taxon>Viridiplantae</taxon>
        <taxon>Streptophyta</taxon>
        <taxon>Embryophyta</taxon>
        <taxon>Tracheophyta</taxon>
        <taxon>Spermatophyta</taxon>
        <taxon>Magnoliopsida</taxon>
        <taxon>eudicotyledons</taxon>
        <taxon>Gunneridae</taxon>
        <taxon>Pentapetalae</taxon>
        <taxon>rosids</taxon>
        <taxon>malvids</taxon>
        <taxon>Sapindales</taxon>
        <taxon>Sapindaceae</taxon>
        <taxon>Hippocastanoideae</taxon>
        <taxon>Acereae</taxon>
        <taxon>Acer</taxon>
    </lineage>
</organism>
<dbReference type="InterPro" id="IPR016024">
    <property type="entry name" value="ARM-type_fold"/>
</dbReference>
<evidence type="ECO:0000313" key="10">
    <source>
        <dbReference type="Proteomes" id="UP001168877"/>
    </source>
</evidence>
<dbReference type="Pfam" id="PF00514">
    <property type="entry name" value="Arm"/>
    <property type="match status" value="1"/>
</dbReference>
<keyword evidence="4" id="KW-0808">Transferase</keyword>
<comment type="caution">
    <text evidence="9">The sequence shown here is derived from an EMBL/GenBank/DDBJ whole genome shotgun (WGS) entry which is preliminary data.</text>
</comment>
<dbReference type="PANTHER" id="PTHR45958:SF8">
    <property type="entry name" value="U-BOX DOMAIN-CONTAINING PROTEIN 44-LIKE"/>
    <property type="match status" value="1"/>
</dbReference>
<sequence length="1026" mass="113541">MTKNMITSAPITPVSELLSQTFLAIVDTVNAAKEVLIQRENFDKLSNFLGELTLILKELSKLDSERSESFRDALEILSRETKVCKQLALECSSRNKIYLLMNCRKIVERLEGSTKEIGRALSLVPLESLGVCSIVSKEASQLCKNMMNAAYSAALEEEEISKKIELGMGIQEGNGDQSYANNLVACMSEAFGVATERLALKKELEEFRSKMEDVRLRSIDVAEARKMEQIIALLEQADATTCTSLEEKQKRYTMTKNSLGRQPLEPLQSFYCPITLDVMTDPVEISSGRTFERSAIEKYLAEGKKDCPLTLTPLENLCFRPNKNLQKSIQEWKERNNMITIVSIKAKIQSSEEQEVPQSLSKLKDLCKEQELHREWVILEDYVPVLIGLLGAKDRDIRAISLDILSILAKDSDDNKERIIKADHSLESIVRSLARRIEESKLALQLLLQLSRIDAVRDVIGNVQGCMCLLVTMLNSNDPDASRDAQELLDNLSSLDQNVMEMAKANYFKPLLQLLSSGEEHVKLIMAETLAEVDLTDHNKLSLFREGALSPLLQMLSHGNLEMKTVAVKALQNLSSIPQNGLQMISEGALGPLFELLYRHGLSSPSVRELVATIIMHLAISTCAQEAEHLQISIVESEEDIFKLFSLISLTGPDIQTGILRTFQAICQSPSGPNVRAKLRQLSAVQVLVQLCELNNHTVRTNAVKLFCCLTEDGDDSTFLEHVGQRCIKTLLGIIETSSDMEEIAASMGIICNLPKDTQMTRWLLDTGTLQIIFTCLTNGNRNASYKRTVVENAVGALCRFTVSTNQEWQKRAAEVGIVPVLVQLLTSGTSLTKQMAAISLKQFSESSAALSRPVRKPGIFSFCLAAPEMGCPAHLGICSVESSFCILEANALDPLVKMLGEIDHDVCEAALEALLTLIDGKKPQSGSKVLSEANAIAPIIKLLSSTSSRLQEKTLKALERVFKVAELKQKYGSSAQMSLVDITQRGSGGMKSLAAKVLVSLDVLDEQSSYLDEDTIIFILVYWFS</sequence>
<dbReference type="Pfam" id="PF04564">
    <property type="entry name" value="U-box"/>
    <property type="match status" value="1"/>
</dbReference>
<evidence type="ECO:0000256" key="7">
    <source>
        <dbReference type="PROSITE-ProRule" id="PRU00259"/>
    </source>
</evidence>
<evidence type="ECO:0000256" key="1">
    <source>
        <dbReference type="ARBA" id="ARBA00000900"/>
    </source>
</evidence>
<dbReference type="CDD" id="cd16664">
    <property type="entry name" value="RING-Ubox_PUB"/>
    <property type="match status" value="1"/>
</dbReference>
<evidence type="ECO:0000259" key="8">
    <source>
        <dbReference type="PROSITE" id="PS51698"/>
    </source>
</evidence>
<keyword evidence="6" id="KW-0833">Ubl conjugation pathway</keyword>
<name>A0AA39VWH2_ACESA</name>
<dbReference type="InterPro" id="IPR003613">
    <property type="entry name" value="Ubox_domain"/>
</dbReference>
<dbReference type="InterPro" id="IPR052608">
    <property type="entry name" value="U-box_domain_protein"/>
</dbReference>
<feature type="repeat" description="ARM" evidence="7">
    <location>
        <begin position="547"/>
        <end position="589"/>
    </location>
</feature>
<dbReference type="InterPro" id="IPR045210">
    <property type="entry name" value="RING-Ubox_PUB"/>
</dbReference>
<accession>A0AA39VWH2</accession>
<dbReference type="Gene3D" id="1.25.10.10">
    <property type="entry name" value="Leucine-rich Repeat Variant"/>
    <property type="match status" value="3"/>
</dbReference>
<proteinExistence type="predicted"/>
<dbReference type="GO" id="GO:0016567">
    <property type="term" value="P:protein ubiquitination"/>
    <property type="evidence" value="ECO:0007669"/>
    <property type="project" value="InterPro"/>
</dbReference>
<evidence type="ECO:0000256" key="5">
    <source>
        <dbReference type="ARBA" id="ARBA00022737"/>
    </source>
</evidence>
<dbReference type="InterPro" id="IPR000225">
    <property type="entry name" value="Armadillo"/>
</dbReference>
<dbReference type="SUPFAM" id="SSF57850">
    <property type="entry name" value="RING/U-box"/>
    <property type="match status" value="1"/>
</dbReference>
<keyword evidence="5" id="KW-0677">Repeat</keyword>
<dbReference type="EC" id="2.3.2.27" evidence="3"/>
<dbReference type="AlphaFoldDB" id="A0AA39VWH2"/>
<dbReference type="SMART" id="SM00504">
    <property type="entry name" value="Ubox"/>
    <property type="match status" value="1"/>
</dbReference>
<comment type="pathway">
    <text evidence="2">Protein modification; protein ubiquitination.</text>
</comment>
<evidence type="ECO:0000313" key="9">
    <source>
        <dbReference type="EMBL" id="KAK0593653.1"/>
    </source>
</evidence>
<dbReference type="PROSITE" id="PS50176">
    <property type="entry name" value="ARM_REPEAT"/>
    <property type="match status" value="1"/>
</dbReference>
<evidence type="ECO:0000256" key="2">
    <source>
        <dbReference type="ARBA" id="ARBA00004906"/>
    </source>
</evidence>
<comment type="catalytic activity">
    <reaction evidence="1">
        <text>S-ubiquitinyl-[E2 ubiquitin-conjugating enzyme]-L-cysteine + [acceptor protein]-L-lysine = [E2 ubiquitin-conjugating enzyme]-L-cysteine + N(6)-ubiquitinyl-[acceptor protein]-L-lysine.</text>
        <dbReference type="EC" id="2.3.2.27"/>
    </reaction>
</comment>
<evidence type="ECO:0000256" key="6">
    <source>
        <dbReference type="ARBA" id="ARBA00022786"/>
    </source>
</evidence>
<dbReference type="InterPro" id="IPR013083">
    <property type="entry name" value="Znf_RING/FYVE/PHD"/>
</dbReference>
<dbReference type="Proteomes" id="UP001168877">
    <property type="component" value="Unassembled WGS sequence"/>
</dbReference>
<keyword evidence="10" id="KW-1185">Reference proteome</keyword>
<gene>
    <name evidence="9" type="ORF">LWI29_014758</name>
</gene>
<reference evidence="9" key="1">
    <citation type="journal article" date="2022" name="Plant J.">
        <title>Strategies of tolerance reflected in two North American maple genomes.</title>
        <authorList>
            <person name="McEvoy S.L."/>
            <person name="Sezen U.U."/>
            <person name="Trouern-Trend A."/>
            <person name="McMahon S.M."/>
            <person name="Schaberg P.G."/>
            <person name="Yang J."/>
            <person name="Wegrzyn J.L."/>
            <person name="Swenson N.G."/>
        </authorList>
    </citation>
    <scope>NUCLEOTIDE SEQUENCE</scope>
    <source>
        <strain evidence="9">NS2018</strain>
    </source>
</reference>
<dbReference type="SUPFAM" id="SSF48371">
    <property type="entry name" value="ARM repeat"/>
    <property type="match status" value="3"/>
</dbReference>
<evidence type="ECO:0000256" key="4">
    <source>
        <dbReference type="ARBA" id="ARBA00022679"/>
    </source>
</evidence>
<protein>
    <recommendedName>
        <fullName evidence="3">RING-type E3 ubiquitin transferase</fullName>
        <ecNumber evidence="3">2.3.2.27</ecNumber>
    </recommendedName>
</protein>
<dbReference type="SMART" id="SM00185">
    <property type="entry name" value="ARM"/>
    <property type="match status" value="10"/>
</dbReference>
<reference evidence="9" key="2">
    <citation type="submission" date="2023-06" db="EMBL/GenBank/DDBJ databases">
        <authorList>
            <person name="Swenson N.G."/>
            <person name="Wegrzyn J.L."/>
            <person name="Mcevoy S.L."/>
        </authorList>
    </citation>
    <scope>NUCLEOTIDE SEQUENCE</scope>
    <source>
        <strain evidence="9">NS2018</strain>
        <tissue evidence="9">Leaf</tissue>
    </source>
</reference>
<dbReference type="GO" id="GO:0061630">
    <property type="term" value="F:ubiquitin protein ligase activity"/>
    <property type="evidence" value="ECO:0007669"/>
    <property type="project" value="UniProtKB-EC"/>
</dbReference>
<dbReference type="EMBL" id="JAUESC010000370">
    <property type="protein sequence ID" value="KAK0593653.1"/>
    <property type="molecule type" value="Genomic_DNA"/>
</dbReference>
<dbReference type="PANTHER" id="PTHR45958">
    <property type="entry name" value="RING-TYPE E3 UBIQUITIN TRANSFERASE"/>
    <property type="match status" value="1"/>
</dbReference>
<dbReference type="PROSITE" id="PS51698">
    <property type="entry name" value="U_BOX"/>
    <property type="match status" value="1"/>
</dbReference>
<dbReference type="InterPro" id="IPR011989">
    <property type="entry name" value="ARM-like"/>
</dbReference>
<feature type="domain" description="U-box" evidence="8">
    <location>
        <begin position="265"/>
        <end position="339"/>
    </location>
</feature>
<dbReference type="Gene3D" id="3.30.40.10">
    <property type="entry name" value="Zinc/RING finger domain, C3HC4 (zinc finger)"/>
    <property type="match status" value="1"/>
</dbReference>